<proteinExistence type="inferred from homology"/>
<protein>
    <submittedName>
        <fullName evidence="8">TolC family protein</fullName>
    </submittedName>
</protein>
<accession>A0ABU9N7I1</accession>
<evidence type="ECO:0000256" key="5">
    <source>
        <dbReference type="ARBA" id="ARBA00022692"/>
    </source>
</evidence>
<evidence type="ECO:0000256" key="4">
    <source>
        <dbReference type="ARBA" id="ARBA00022452"/>
    </source>
</evidence>
<evidence type="ECO:0000256" key="2">
    <source>
        <dbReference type="ARBA" id="ARBA00007613"/>
    </source>
</evidence>
<dbReference type="InterPro" id="IPR051906">
    <property type="entry name" value="TolC-like"/>
</dbReference>
<dbReference type="PANTHER" id="PTHR30026:SF20">
    <property type="entry name" value="OUTER MEMBRANE PROTEIN TOLC"/>
    <property type="match status" value="1"/>
</dbReference>
<dbReference type="RefSeq" id="WP_342696028.1">
    <property type="nucleotide sequence ID" value="NZ_JBCGDO010000011.1"/>
</dbReference>
<keyword evidence="4" id="KW-1134">Transmembrane beta strand</keyword>
<evidence type="ECO:0000313" key="9">
    <source>
        <dbReference type="Proteomes" id="UP001460072"/>
    </source>
</evidence>
<dbReference type="InterPro" id="IPR003423">
    <property type="entry name" value="OMP_efflux"/>
</dbReference>
<keyword evidence="7" id="KW-0998">Cell outer membrane</keyword>
<comment type="subcellular location">
    <subcellularLocation>
        <location evidence="1">Cell outer membrane</location>
    </subcellularLocation>
</comment>
<dbReference type="SUPFAM" id="SSF56954">
    <property type="entry name" value="Outer membrane efflux proteins (OEP)"/>
    <property type="match status" value="1"/>
</dbReference>
<evidence type="ECO:0000256" key="3">
    <source>
        <dbReference type="ARBA" id="ARBA00022448"/>
    </source>
</evidence>
<reference evidence="8 9" key="1">
    <citation type="submission" date="2024-03" db="EMBL/GenBank/DDBJ databases">
        <title>Two novel species of the genus Flavobacterium exhibiting potentially degradation of complex polysaccharides.</title>
        <authorList>
            <person name="Lian X."/>
        </authorList>
    </citation>
    <scope>NUCLEOTIDE SEQUENCE [LARGE SCALE GENOMIC DNA]</scope>
    <source>
        <strain evidence="9">j3</strain>
    </source>
</reference>
<evidence type="ECO:0000313" key="8">
    <source>
        <dbReference type="EMBL" id="MEM0542824.1"/>
    </source>
</evidence>
<organism evidence="8 9">
    <name type="scientific">Flavobacterium aureirubrum</name>
    <dbReference type="NCBI Taxonomy" id="3133147"/>
    <lineage>
        <taxon>Bacteria</taxon>
        <taxon>Pseudomonadati</taxon>
        <taxon>Bacteroidota</taxon>
        <taxon>Flavobacteriia</taxon>
        <taxon>Flavobacteriales</taxon>
        <taxon>Flavobacteriaceae</taxon>
        <taxon>Flavobacterium</taxon>
    </lineage>
</organism>
<dbReference type="Pfam" id="PF02321">
    <property type="entry name" value="OEP"/>
    <property type="match status" value="2"/>
</dbReference>
<dbReference type="PANTHER" id="PTHR30026">
    <property type="entry name" value="OUTER MEMBRANE PROTEIN TOLC"/>
    <property type="match status" value="1"/>
</dbReference>
<dbReference type="Gene3D" id="1.20.1600.10">
    <property type="entry name" value="Outer membrane efflux proteins (OEP)"/>
    <property type="match status" value="1"/>
</dbReference>
<gene>
    <name evidence="8" type="ORF">WFZ85_09345</name>
</gene>
<name>A0ABU9N7I1_9FLAO</name>
<comment type="similarity">
    <text evidence="2">Belongs to the outer membrane factor (OMF) (TC 1.B.17) family.</text>
</comment>
<evidence type="ECO:0000256" key="7">
    <source>
        <dbReference type="ARBA" id="ARBA00023237"/>
    </source>
</evidence>
<keyword evidence="3" id="KW-0813">Transport</keyword>
<sequence length="443" mass="49938">MKNSIYLLFLFFFALGGIKSNAQEKKWTLEECITYALENNISIKQSELDLKISDVEKLEAIGNFLPSLAGSGSYVVNTGANINPVTNQFENETFRSASANINSGINIYNGLANWKTLQRAKINKISNTYRLSKMQDDIMLSIANSFLQILFNKEQLKVLKNQNKITKENLARTKELIEAGTLPAGDIFDLQATDASQEQQIITAENTLLISKLGLAQTLLLKDYANFDVAYDNMDIPATTILSETPDAIAAKAKDVVKEVKIAAANLEVAKKDVQIARSAYQPTLSGFLGYNTRFVQSNPQPLITQLYTFDGTNLGLQINVPLLNGFATRGRVQRSKINQERSKYLLEQAELDLERTVYQAYNDLLNAKKTYEAAIKTKEARKFAFDFSKDRYDVGLLNSFDFNQSSLLYENAQSEVVRTKYDYIFRIKLLEFYFGIPIIQKP</sequence>
<dbReference type="Proteomes" id="UP001460072">
    <property type="component" value="Unassembled WGS sequence"/>
</dbReference>
<keyword evidence="5" id="KW-0812">Transmembrane</keyword>
<dbReference type="EMBL" id="JBCGDO010000011">
    <property type="protein sequence ID" value="MEM0542824.1"/>
    <property type="molecule type" value="Genomic_DNA"/>
</dbReference>
<keyword evidence="6" id="KW-0472">Membrane</keyword>
<keyword evidence="9" id="KW-1185">Reference proteome</keyword>
<comment type="caution">
    <text evidence="8">The sequence shown here is derived from an EMBL/GenBank/DDBJ whole genome shotgun (WGS) entry which is preliminary data.</text>
</comment>
<evidence type="ECO:0000256" key="6">
    <source>
        <dbReference type="ARBA" id="ARBA00023136"/>
    </source>
</evidence>
<evidence type="ECO:0000256" key="1">
    <source>
        <dbReference type="ARBA" id="ARBA00004442"/>
    </source>
</evidence>